<keyword evidence="2" id="KW-0732">Signal</keyword>
<name>A0A926GH20_9RHOB</name>
<evidence type="ECO:0000256" key="2">
    <source>
        <dbReference type="SAM" id="SignalP"/>
    </source>
</evidence>
<evidence type="ECO:0000313" key="3">
    <source>
        <dbReference type="EMBL" id="MBC9247124.1"/>
    </source>
</evidence>
<proteinExistence type="predicted"/>
<dbReference type="AlphaFoldDB" id="A0A926GH20"/>
<evidence type="ECO:0000256" key="1">
    <source>
        <dbReference type="SAM" id="MobiDB-lite"/>
    </source>
</evidence>
<feature type="chain" id="PRO_5036996380" evidence="2">
    <location>
        <begin position="22"/>
        <end position="154"/>
    </location>
</feature>
<evidence type="ECO:0000313" key="4">
    <source>
        <dbReference type="Proteomes" id="UP000608594"/>
    </source>
</evidence>
<feature type="signal peptide" evidence="2">
    <location>
        <begin position="1"/>
        <end position="21"/>
    </location>
</feature>
<comment type="caution">
    <text evidence="3">The sequence shown here is derived from an EMBL/GenBank/DDBJ whole genome shotgun (WGS) entry which is preliminary data.</text>
</comment>
<organism evidence="3 4">
    <name type="scientific">Paracoccus amoyensis</name>
    <dbReference type="NCBI Taxonomy" id="2760093"/>
    <lineage>
        <taxon>Bacteria</taxon>
        <taxon>Pseudomonadati</taxon>
        <taxon>Pseudomonadota</taxon>
        <taxon>Alphaproteobacteria</taxon>
        <taxon>Rhodobacterales</taxon>
        <taxon>Paracoccaceae</taxon>
        <taxon>Paracoccus</taxon>
    </lineage>
</organism>
<gene>
    <name evidence="3" type="ORF">H4P12_10425</name>
</gene>
<keyword evidence="4" id="KW-1185">Reference proteome</keyword>
<dbReference type="RefSeq" id="WP_187793626.1">
    <property type="nucleotide sequence ID" value="NZ_JACOQL010000003.1"/>
</dbReference>
<dbReference type="EMBL" id="JACOQL010000003">
    <property type="protein sequence ID" value="MBC9247124.1"/>
    <property type="molecule type" value="Genomic_DNA"/>
</dbReference>
<reference evidence="3" key="1">
    <citation type="submission" date="2020-08" db="EMBL/GenBank/DDBJ databases">
        <title>Paracoccus amoyensis sp. nov., isolated from the surface seawater at coast of Xiamen, Fujian.</title>
        <authorList>
            <person name="Lyu L."/>
        </authorList>
    </citation>
    <scope>NUCLEOTIDE SEQUENCE</scope>
    <source>
        <strain evidence="3">11-3</strain>
    </source>
</reference>
<feature type="compositionally biased region" description="Low complexity" evidence="1">
    <location>
        <begin position="38"/>
        <end position="69"/>
    </location>
</feature>
<sequence>MPRFFLLITLTLSVFAGVARADAPLIILDRSQLPFDLSPGNPANSPARSSNSPNSAWNSASNTANSASAWENRPSNPANEQRLIFTSDGSVLGYYATNAGGVMNLFDVNGNRIAYRPARGTRSLFTTSGEWCGTVDRNRGGMILAVTRSCAARF</sequence>
<protein>
    <submittedName>
        <fullName evidence="3">Uncharacterized protein</fullName>
    </submittedName>
</protein>
<dbReference type="Proteomes" id="UP000608594">
    <property type="component" value="Unassembled WGS sequence"/>
</dbReference>
<accession>A0A926GH20</accession>
<feature type="region of interest" description="Disordered" evidence="1">
    <location>
        <begin position="38"/>
        <end position="75"/>
    </location>
</feature>